<dbReference type="EMBL" id="KV441393">
    <property type="protein sequence ID" value="PQM43499.1"/>
    <property type="molecule type" value="Genomic_DNA"/>
</dbReference>
<dbReference type="InterPro" id="IPR036397">
    <property type="entry name" value="RNaseH_sf"/>
</dbReference>
<feature type="region of interest" description="Disordered" evidence="1">
    <location>
        <begin position="400"/>
        <end position="419"/>
    </location>
</feature>
<dbReference type="AlphaFoldDB" id="A0A2P6FGK0"/>
<dbReference type="RefSeq" id="XP_024328807.1">
    <property type="nucleotide sequence ID" value="XM_024473039.1"/>
</dbReference>
<dbReference type="Gene3D" id="3.30.420.10">
    <property type="entry name" value="Ribonuclease H-like superfamily/Ribonuclease H"/>
    <property type="match status" value="1"/>
</dbReference>
<dbReference type="GO" id="GO:0003677">
    <property type="term" value="F:DNA binding"/>
    <property type="evidence" value="ECO:0007669"/>
    <property type="project" value="TreeGrafter"/>
</dbReference>
<organism evidence="3">
    <name type="scientific">Pseudogymnoascus destructans</name>
    <dbReference type="NCBI Taxonomy" id="655981"/>
    <lineage>
        <taxon>Eukaryota</taxon>
        <taxon>Fungi</taxon>
        <taxon>Dikarya</taxon>
        <taxon>Ascomycota</taxon>
        <taxon>Pezizomycotina</taxon>
        <taxon>Leotiomycetes</taxon>
        <taxon>Thelebolales</taxon>
        <taxon>Thelebolaceae</taxon>
        <taxon>Pseudogymnoascus</taxon>
    </lineage>
</organism>
<evidence type="ECO:0000313" key="3">
    <source>
        <dbReference type="EMBL" id="PQM43499.1"/>
    </source>
</evidence>
<dbReference type="Proteomes" id="UP000077154">
    <property type="component" value="Unassembled WGS sequence"/>
</dbReference>
<dbReference type="PANTHER" id="PTHR19303:SF74">
    <property type="entry name" value="POGO TRANSPOSABLE ELEMENT WITH KRAB DOMAIN"/>
    <property type="match status" value="1"/>
</dbReference>
<evidence type="ECO:0000259" key="2">
    <source>
        <dbReference type="Pfam" id="PF03184"/>
    </source>
</evidence>
<sequence length="419" mass="47525">MNGVTKQVLKAWFDAYKSLTTELKIENHNTYNMDETGFSIGTMQSTRIIVDSSLRTRFQAHLGRQEWVSAVECICMDGTTTDPLIIFKGQNILQSWIPKEVISKWHFSANTKGWTSNLHGLEWLKRVFEPSTRAKATLPNGQLQQRLLICDGHDSHISGSFISHCIQNHISLLILPPHTSHVLQPLDVAIFGPLKKHLTTALSHLNEAQLLRIQKAEWMDAYIQARAAAFSNSNITSAWRGSGLQPFQPQTVIRAATLPTTDVAERPRTPTEHDIFEKVFLNSSPLHFQTLYKANTVLSSTISRGGVLNTPTKRYIHKLADETERLNTRHILQQRETDNLRNIIQKRREQKKGKRAVLKGQFHISTEELRSQVAEAEAATATALQRPRTTPRLIEEATIEEIDREGEEEIYDSDLDELA</sequence>
<name>A0A2P6FGK0_9PEZI</name>
<dbReference type="Pfam" id="PF03184">
    <property type="entry name" value="DDE_1"/>
    <property type="match status" value="1"/>
</dbReference>
<proteinExistence type="predicted"/>
<reference evidence="3" key="1">
    <citation type="submission" date="2016-03" db="EMBL/GenBank/DDBJ databases">
        <title>Updated assembly of Pseudogymnoascus destructans, the fungus causing white-nose syndrome of bats.</title>
        <authorList>
            <person name="Palmer J.M."/>
            <person name="Drees K.P."/>
            <person name="Foster J.T."/>
            <person name="Lindner D.L."/>
        </authorList>
    </citation>
    <scope>NUCLEOTIDE SEQUENCE [LARGE SCALE GENOMIC DNA]</scope>
    <source>
        <strain evidence="3">20631-21</strain>
    </source>
</reference>
<dbReference type="GeneID" id="36292656"/>
<feature type="domain" description="DDE-1" evidence="2">
    <location>
        <begin position="65"/>
        <end position="239"/>
    </location>
</feature>
<dbReference type="VEuPathDB" id="FungiDB:GMDG_08186"/>
<dbReference type="InterPro" id="IPR050863">
    <property type="entry name" value="CenT-Element_Derived"/>
</dbReference>
<evidence type="ECO:0000256" key="1">
    <source>
        <dbReference type="SAM" id="MobiDB-lite"/>
    </source>
</evidence>
<gene>
    <name evidence="3" type="ORF">VC83_09626</name>
</gene>
<protein>
    <recommendedName>
        <fullName evidence="2">DDE-1 domain-containing protein</fullName>
    </recommendedName>
</protein>
<dbReference type="InterPro" id="IPR004875">
    <property type="entry name" value="DDE_SF_endonuclease_dom"/>
</dbReference>
<accession>A0A2P6FGK0</accession>
<dbReference type="GO" id="GO:0005634">
    <property type="term" value="C:nucleus"/>
    <property type="evidence" value="ECO:0007669"/>
    <property type="project" value="TreeGrafter"/>
</dbReference>
<dbReference type="OrthoDB" id="3439492at2759"/>
<dbReference type="PANTHER" id="PTHR19303">
    <property type="entry name" value="TRANSPOSON"/>
    <property type="match status" value="1"/>
</dbReference>